<accession>A0A7R8Z4L2</accession>
<name>A0A7R8Z4L2_TIMDO</name>
<dbReference type="AlphaFoldDB" id="A0A7R8Z4L2"/>
<organism evidence="1">
    <name type="scientific">Timema douglasi</name>
    <name type="common">Walking stick</name>
    <dbReference type="NCBI Taxonomy" id="61478"/>
    <lineage>
        <taxon>Eukaryota</taxon>
        <taxon>Metazoa</taxon>
        <taxon>Ecdysozoa</taxon>
        <taxon>Arthropoda</taxon>
        <taxon>Hexapoda</taxon>
        <taxon>Insecta</taxon>
        <taxon>Pterygota</taxon>
        <taxon>Neoptera</taxon>
        <taxon>Polyneoptera</taxon>
        <taxon>Phasmatodea</taxon>
        <taxon>Timematodea</taxon>
        <taxon>Timematoidea</taxon>
        <taxon>Timematidae</taxon>
        <taxon>Timema</taxon>
    </lineage>
</organism>
<gene>
    <name evidence="1" type="ORF">TDIB3V08_LOCUS2170</name>
</gene>
<protein>
    <submittedName>
        <fullName evidence="1">Uncharacterized protein</fullName>
    </submittedName>
</protein>
<sequence>MSRCSRAQSGRILKCVFSASYYQLHFRKGKALRKCIHICEEGEWYIIHERYILVHSAAILTWTSPPPENQVRNIVYNISLRDLTEFTDQVSCVDRIVRSLSVPLSLVTPLTCHHRLVISPPCDA</sequence>
<proteinExistence type="predicted"/>
<reference evidence="1" key="1">
    <citation type="submission" date="2020-11" db="EMBL/GenBank/DDBJ databases">
        <authorList>
            <person name="Tran Van P."/>
        </authorList>
    </citation>
    <scope>NUCLEOTIDE SEQUENCE</scope>
</reference>
<evidence type="ECO:0000313" key="1">
    <source>
        <dbReference type="EMBL" id="CAD7195796.1"/>
    </source>
</evidence>
<dbReference type="EMBL" id="OA564894">
    <property type="protein sequence ID" value="CAD7195796.1"/>
    <property type="molecule type" value="Genomic_DNA"/>
</dbReference>